<dbReference type="GO" id="GO:0090090">
    <property type="term" value="P:negative regulation of canonical Wnt signaling pathway"/>
    <property type="evidence" value="ECO:0007669"/>
    <property type="project" value="TreeGrafter"/>
</dbReference>
<feature type="compositionally biased region" description="Basic and acidic residues" evidence="8">
    <location>
        <begin position="243"/>
        <end position="267"/>
    </location>
</feature>
<dbReference type="SUPFAM" id="SSF50978">
    <property type="entry name" value="WD40 repeat-like"/>
    <property type="match status" value="1"/>
</dbReference>
<dbReference type="InterPro" id="IPR009146">
    <property type="entry name" value="Groucho_enhance"/>
</dbReference>
<feature type="non-terminal residue" evidence="10">
    <location>
        <position position="1"/>
    </location>
</feature>
<dbReference type="PROSITE" id="PS50294">
    <property type="entry name" value="WD_REPEATS_REGION"/>
    <property type="match status" value="1"/>
</dbReference>
<dbReference type="InterPro" id="IPR019775">
    <property type="entry name" value="WD40_repeat_CS"/>
</dbReference>
<dbReference type="InterPro" id="IPR005617">
    <property type="entry name" value="Groucho/TLE_N"/>
</dbReference>
<dbReference type="CDD" id="cd00200">
    <property type="entry name" value="WD40"/>
    <property type="match status" value="1"/>
</dbReference>
<keyword evidence="3 6" id="KW-0853">WD repeat</keyword>
<evidence type="ECO:0000259" key="9">
    <source>
        <dbReference type="Pfam" id="PF03920"/>
    </source>
</evidence>
<feature type="compositionally biased region" description="Low complexity" evidence="8">
    <location>
        <begin position="313"/>
        <end position="323"/>
    </location>
</feature>
<dbReference type="Pfam" id="PF03920">
    <property type="entry name" value="TLE_N"/>
    <property type="match status" value="1"/>
</dbReference>
<dbReference type="Pfam" id="PF05527">
    <property type="entry name" value="TNFAIP8"/>
    <property type="match status" value="1"/>
</dbReference>
<dbReference type="Gene3D" id="2.130.10.10">
    <property type="entry name" value="YVTN repeat-like/Quinoprotein amine dehydrogenase"/>
    <property type="match status" value="1"/>
</dbReference>
<proteinExistence type="inferred from homology"/>
<sequence>LYIWFFTGKLFDMYPNRHPGPPQTGQPFKFTVVEACDRIKEEFNFLQAQYHSLKLECEKLAQDKTEMQRHYIMYYEMSYGLNVEMHKQTEIAKRLNAILLQVIPFLSQEHQQQVIAAVDRAKQVTASELNTIIGQQMHAQQLAAHAVATGSAMGPPGLPTGLGPSPHAGLNPTSLPPGIPAASLAASGLLSLPNPLAAQLSGFPTPLPPCLKDERSSGSARPASVDDRMPSRSSASPPVRRSRSPEGAERKRVKVEMNDSDDNKSNDELVVDVQNEDPVSPLSSEKTPPENGIVNDKVPHSAYKSKAERSDSPHSTTSSTSGGHTPGIRKEHDKSVTPVNYKSVTPTSSGKTTPNCTSARHAAKTSLISEPWSLGHESVFDPLIAPYSTLVLPPAAIPPLTVTGEVSPGYANNLIHGSMSPSLGPYGRNPMMASFDPHAQVRLAGLSSIAGFPAGGKPAYSYHVSADGQMQPVPFPADALVGTGIPRNARQLSSLPHGEVVCAVAISNPTRHVYTGGKGCVKIWDIVQPGVRVPAHSLECLKESYIRSCKLLKDGCTLIVGGEAQIITIWDLTGIPKIKAELNNNAQACYALAISPDNKLCFSCCADGNIAVWDIQNQTLVRQFQGHTDGASCIDISNDGTKLWTGGLDNTVRSWDLREGKQLQQHDFTSQIFSLGYCPTGEWIAVGMENSNVEVLHCSKPDKYQLHLHESCVLSLKFAQCGKWFVSTGKDNLLNAWRTPYGASIFQSKESSSVLSCDISGDDKYIVTGCGDRKATLYELNLEVPVYEPEKIMAPRSSAEDDYDSDEETVSIQKMSIRIQKKLVSKMVSSNVARMLFTDRAVQFLDSLNSVLKEIFTSKESKKVIKNVIKITGKIYLLNHNNQFSNEEMASLEDFQKRFHRLFLAVISFHEVTYSYNRDYLSEKLNKLGNVLISIIDGHLSEKSKERVRSVVFYLTNEKFLDYLYSIHGRSPEHILLAESFFTNAKNFVDADEF</sequence>
<dbReference type="EMBL" id="JYDV01000003">
    <property type="protein sequence ID" value="KRZ45180.1"/>
    <property type="molecule type" value="Genomic_DNA"/>
</dbReference>
<keyword evidence="7" id="KW-0175">Coiled coil</keyword>
<evidence type="ECO:0000313" key="10">
    <source>
        <dbReference type="EMBL" id="KRZ45180.1"/>
    </source>
</evidence>
<evidence type="ECO:0000313" key="11">
    <source>
        <dbReference type="Proteomes" id="UP000054826"/>
    </source>
</evidence>
<reference evidence="10 11" key="1">
    <citation type="submission" date="2015-01" db="EMBL/GenBank/DDBJ databases">
        <title>Evolution of Trichinella species and genotypes.</title>
        <authorList>
            <person name="Korhonen P.K."/>
            <person name="Edoardo P."/>
            <person name="Giuseppe L.R."/>
            <person name="Gasser R.B."/>
        </authorList>
    </citation>
    <scope>NUCLEOTIDE SEQUENCE [LARGE SCALE GENOMIC DNA]</scope>
    <source>
        <strain evidence="10">ISS176</strain>
    </source>
</reference>
<dbReference type="SMART" id="SM00320">
    <property type="entry name" value="WD40"/>
    <property type="match status" value="7"/>
</dbReference>
<comment type="subcellular location">
    <subcellularLocation>
        <location evidence="1">Nucleus</location>
    </subcellularLocation>
</comment>
<name>A0A0V1KDA0_TRIPS</name>
<dbReference type="GO" id="GO:0005667">
    <property type="term" value="C:transcription regulator complex"/>
    <property type="evidence" value="ECO:0007669"/>
    <property type="project" value="TreeGrafter"/>
</dbReference>
<dbReference type="Pfam" id="PF00400">
    <property type="entry name" value="WD40"/>
    <property type="match status" value="5"/>
</dbReference>
<evidence type="ECO:0000256" key="3">
    <source>
        <dbReference type="ARBA" id="ARBA00022574"/>
    </source>
</evidence>
<dbReference type="AlphaFoldDB" id="A0A0V1KDA0"/>
<feature type="repeat" description="WD" evidence="6">
    <location>
        <begin position="582"/>
        <end position="623"/>
    </location>
</feature>
<dbReference type="PROSITE" id="PS50082">
    <property type="entry name" value="WD_REPEATS_2"/>
    <property type="match status" value="3"/>
</dbReference>
<evidence type="ECO:0000256" key="5">
    <source>
        <dbReference type="ARBA" id="ARBA00023242"/>
    </source>
</evidence>
<dbReference type="Proteomes" id="UP000054826">
    <property type="component" value="Unassembled WGS sequence"/>
</dbReference>
<dbReference type="InterPro" id="IPR015943">
    <property type="entry name" value="WD40/YVTN_repeat-like_dom_sf"/>
</dbReference>
<feature type="region of interest" description="Disordered" evidence="8">
    <location>
        <begin position="207"/>
        <end position="358"/>
    </location>
</feature>
<evidence type="ECO:0000256" key="1">
    <source>
        <dbReference type="ARBA" id="ARBA00004123"/>
    </source>
</evidence>
<dbReference type="InterPro" id="IPR001680">
    <property type="entry name" value="WD40_rpt"/>
</dbReference>
<dbReference type="InterPro" id="IPR008477">
    <property type="entry name" value="TNFAIP8-like"/>
</dbReference>
<evidence type="ECO:0000256" key="6">
    <source>
        <dbReference type="PROSITE-ProRule" id="PRU00221"/>
    </source>
</evidence>
<dbReference type="InterPro" id="IPR038355">
    <property type="entry name" value="TNFAIP8_sf"/>
</dbReference>
<evidence type="ECO:0000256" key="4">
    <source>
        <dbReference type="ARBA" id="ARBA00022737"/>
    </source>
</evidence>
<keyword evidence="4" id="KW-0677">Repeat</keyword>
<dbReference type="PANTHER" id="PTHR10814:SF21">
    <property type="entry name" value="PROTEIN GROUCHO"/>
    <property type="match status" value="1"/>
</dbReference>
<dbReference type="PROSITE" id="PS00678">
    <property type="entry name" value="WD_REPEATS_1"/>
    <property type="match status" value="2"/>
</dbReference>
<organism evidence="10 11">
    <name type="scientific">Trichinella pseudospiralis</name>
    <name type="common">Parasitic roundworm</name>
    <dbReference type="NCBI Taxonomy" id="6337"/>
    <lineage>
        <taxon>Eukaryota</taxon>
        <taxon>Metazoa</taxon>
        <taxon>Ecdysozoa</taxon>
        <taxon>Nematoda</taxon>
        <taxon>Enoplea</taxon>
        <taxon>Dorylaimia</taxon>
        <taxon>Trichinellida</taxon>
        <taxon>Trichinellidae</taxon>
        <taxon>Trichinella</taxon>
    </lineage>
</organism>
<evidence type="ECO:0000256" key="8">
    <source>
        <dbReference type="SAM" id="MobiDB-lite"/>
    </source>
</evidence>
<feature type="domain" description="Groucho/TLE N-terminal Q-rich" evidence="9">
    <location>
        <begin position="28"/>
        <end position="142"/>
    </location>
</feature>
<feature type="compositionally biased region" description="Polar residues" evidence="8">
    <location>
        <begin position="337"/>
        <end position="358"/>
    </location>
</feature>
<comment type="similarity">
    <text evidence="2">Belongs to the WD repeat Groucho/TLE family.</text>
</comment>
<dbReference type="FunFam" id="2.130.10.10:FF:000001">
    <property type="entry name" value="transducin-like enhancer protein 3 isoform X1"/>
    <property type="match status" value="1"/>
</dbReference>
<gene>
    <name evidence="10" type="primary">Tle3</name>
    <name evidence="10" type="ORF">T4C_2550</name>
</gene>
<protein>
    <submittedName>
        <fullName evidence="10">Transducin-like enhancer protein 3</fullName>
    </submittedName>
</protein>
<evidence type="ECO:0000256" key="7">
    <source>
        <dbReference type="SAM" id="Coils"/>
    </source>
</evidence>
<dbReference type="PRINTS" id="PR01850">
    <property type="entry name" value="GROUCHOFAMLY"/>
</dbReference>
<dbReference type="Gene3D" id="1.20.1440.160">
    <property type="entry name" value="Tumor necrosis factor alpha-induced protein 8-like"/>
    <property type="match status" value="1"/>
</dbReference>
<keyword evidence="5" id="KW-0539">Nucleus</keyword>
<feature type="region of interest" description="Disordered" evidence="8">
    <location>
        <begin position="150"/>
        <end position="174"/>
    </location>
</feature>
<dbReference type="GO" id="GO:0003714">
    <property type="term" value="F:transcription corepressor activity"/>
    <property type="evidence" value="ECO:0007669"/>
    <property type="project" value="TreeGrafter"/>
</dbReference>
<feature type="repeat" description="WD" evidence="6">
    <location>
        <begin position="624"/>
        <end position="665"/>
    </location>
</feature>
<comment type="caution">
    <text evidence="10">The sequence shown here is derived from an EMBL/GenBank/DDBJ whole genome shotgun (WGS) entry which is preliminary data.</text>
</comment>
<feature type="coiled-coil region" evidence="7">
    <location>
        <begin position="36"/>
        <end position="63"/>
    </location>
</feature>
<dbReference type="PANTHER" id="PTHR10814">
    <property type="entry name" value="TRANSDUCIN-LIKE ENHANCER PROTEIN"/>
    <property type="match status" value="1"/>
</dbReference>
<dbReference type="InterPro" id="IPR036322">
    <property type="entry name" value="WD40_repeat_dom_sf"/>
</dbReference>
<evidence type="ECO:0000256" key="2">
    <source>
        <dbReference type="ARBA" id="ARBA00005969"/>
    </source>
</evidence>
<feature type="repeat" description="WD" evidence="6">
    <location>
        <begin position="706"/>
        <end position="737"/>
    </location>
</feature>
<accession>A0A0V1KDA0</accession>
<dbReference type="GO" id="GO:0042981">
    <property type="term" value="P:regulation of apoptotic process"/>
    <property type="evidence" value="ECO:0007669"/>
    <property type="project" value="InterPro"/>
</dbReference>
<dbReference type="GO" id="GO:0005634">
    <property type="term" value="C:nucleus"/>
    <property type="evidence" value="ECO:0007669"/>
    <property type="project" value="UniProtKB-SubCell"/>
</dbReference>